<dbReference type="eggNOG" id="KOG1399">
    <property type="taxonomic scope" value="Eukaryota"/>
</dbReference>
<evidence type="ECO:0008006" key="8">
    <source>
        <dbReference type="Google" id="ProtNLM"/>
    </source>
</evidence>
<dbReference type="PANTHER" id="PTHR23023">
    <property type="entry name" value="DIMETHYLANILINE MONOOXYGENASE"/>
    <property type="match status" value="1"/>
</dbReference>
<keyword evidence="2" id="KW-0285">Flavoprotein</keyword>
<proteinExistence type="inferred from homology"/>
<evidence type="ECO:0000313" key="6">
    <source>
        <dbReference type="EMBL" id="KTB43195.1"/>
    </source>
</evidence>
<evidence type="ECO:0000256" key="1">
    <source>
        <dbReference type="ARBA" id="ARBA00009183"/>
    </source>
</evidence>
<evidence type="ECO:0000256" key="3">
    <source>
        <dbReference type="ARBA" id="ARBA00022827"/>
    </source>
</evidence>
<dbReference type="GO" id="GO:0050661">
    <property type="term" value="F:NADP binding"/>
    <property type="evidence" value="ECO:0007669"/>
    <property type="project" value="InterPro"/>
</dbReference>
<sequence>MSSPPKRVLVIGGGPSGLVALRNLTVLGKDHGIERVELVERRDDIGGVWYLDDPTRVPEKPHWPSPAYPSLIGNVLPEFLSFNRYPIPEPPTTPHQPFPTLKETYDYLRGFAEPYIKSGQIRLGHEVVSVEELPDNAGWNVKFKDWSNGWDGVERDEVWDAVVVAVGWYDNPVWPNTPGLSELIEKGLARHAKSWRGPVGLAGKRALIIGNANSSNDIAAHLAPVAQRPVYRSVRHTAFPGFPSLPDERIEDVAPVQSYDLDTTTNKITAHLENGTIIKDIDQVIVGTGYRPYPSFIHVRTEGQLAPLMNGTISPHRIPSVYRHILYALNTSLAFIGSFMAYTPFTVNDIASSWLALVWTGEIAIPDTLEARLVFEKERLEAIEEGRKEWAEKMIKAGEHDNRAMPTSFLQYSVLAASEEGYAGGLREEVVKARPEWGGTYVEWNEERRVWRERMFPMKFAALKWARENQIKGGTEI</sequence>
<gene>
    <name evidence="6" type="ORF">WG66_4229</name>
</gene>
<dbReference type="InterPro" id="IPR000960">
    <property type="entry name" value="Flavin_mOase"/>
</dbReference>
<accession>A0A0W0G3Q3</accession>
<dbReference type="InterPro" id="IPR050346">
    <property type="entry name" value="FMO-like"/>
</dbReference>
<dbReference type="InterPro" id="IPR036188">
    <property type="entry name" value="FAD/NAD-bd_sf"/>
</dbReference>
<dbReference type="SUPFAM" id="SSF51905">
    <property type="entry name" value="FAD/NAD(P)-binding domain"/>
    <property type="match status" value="1"/>
</dbReference>
<dbReference type="Pfam" id="PF00743">
    <property type="entry name" value="FMO-like"/>
    <property type="match status" value="1"/>
</dbReference>
<evidence type="ECO:0000256" key="5">
    <source>
        <dbReference type="ARBA" id="ARBA00023002"/>
    </source>
</evidence>
<name>A0A0W0G3Q3_MONRR</name>
<dbReference type="GO" id="GO:0050660">
    <property type="term" value="F:flavin adenine dinucleotide binding"/>
    <property type="evidence" value="ECO:0007669"/>
    <property type="project" value="InterPro"/>
</dbReference>
<dbReference type="EMBL" id="LATX01001231">
    <property type="protein sequence ID" value="KTB43195.1"/>
    <property type="molecule type" value="Genomic_DNA"/>
</dbReference>
<evidence type="ECO:0000256" key="2">
    <source>
        <dbReference type="ARBA" id="ARBA00022630"/>
    </source>
</evidence>
<keyword evidence="5" id="KW-0560">Oxidoreductase</keyword>
<organism evidence="6 7">
    <name type="scientific">Moniliophthora roreri</name>
    <name type="common">Frosty pod rot fungus</name>
    <name type="synonym">Monilia roreri</name>
    <dbReference type="NCBI Taxonomy" id="221103"/>
    <lineage>
        <taxon>Eukaryota</taxon>
        <taxon>Fungi</taxon>
        <taxon>Dikarya</taxon>
        <taxon>Basidiomycota</taxon>
        <taxon>Agaricomycotina</taxon>
        <taxon>Agaricomycetes</taxon>
        <taxon>Agaricomycetidae</taxon>
        <taxon>Agaricales</taxon>
        <taxon>Marasmiineae</taxon>
        <taxon>Marasmiaceae</taxon>
        <taxon>Moniliophthora</taxon>
    </lineage>
</organism>
<dbReference type="PRINTS" id="PR00370">
    <property type="entry name" value="FMOXYGENASE"/>
</dbReference>
<dbReference type="Proteomes" id="UP000054988">
    <property type="component" value="Unassembled WGS sequence"/>
</dbReference>
<comment type="caution">
    <text evidence="6">The sequence shown here is derived from an EMBL/GenBank/DDBJ whole genome shotgun (WGS) entry which is preliminary data.</text>
</comment>
<dbReference type="AlphaFoldDB" id="A0A0W0G3Q3"/>
<dbReference type="Gene3D" id="3.50.50.60">
    <property type="entry name" value="FAD/NAD(P)-binding domain"/>
    <property type="match status" value="2"/>
</dbReference>
<dbReference type="GO" id="GO:0004499">
    <property type="term" value="F:N,N-dimethylaniline monooxygenase activity"/>
    <property type="evidence" value="ECO:0007669"/>
    <property type="project" value="InterPro"/>
</dbReference>
<dbReference type="InterPro" id="IPR020946">
    <property type="entry name" value="Flavin_mOase-like"/>
</dbReference>
<keyword evidence="4" id="KW-0521">NADP</keyword>
<reference evidence="6 7" key="1">
    <citation type="submission" date="2015-12" db="EMBL/GenBank/DDBJ databases">
        <title>Draft genome sequence of Moniliophthora roreri, the causal agent of frosty pod rot of cacao.</title>
        <authorList>
            <person name="Aime M.C."/>
            <person name="Diaz-Valderrama J.R."/>
            <person name="Kijpornyongpan T."/>
            <person name="Phillips-Mora W."/>
        </authorList>
    </citation>
    <scope>NUCLEOTIDE SEQUENCE [LARGE SCALE GENOMIC DNA]</scope>
    <source>
        <strain evidence="6 7">MCA 2952</strain>
    </source>
</reference>
<evidence type="ECO:0000256" key="4">
    <source>
        <dbReference type="ARBA" id="ARBA00022857"/>
    </source>
</evidence>
<comment type="similarity">
    <text evidence="1">Belongs to the FMO family.</text>
</comment>
<protein>
    <recommendedName>
        <fullName evidence="8">FAD/NAD(P)-binding domain-containing protein</fullName>
    </recommendedName>
</protein>
<keyword evidence="3" id="KW-0274">FAD</keyword>
<evidence type="ECO:0000313" key="7">
    <source>
        <dbReference type="Proteomes" id="UP000054988"/>
    </source>
</evidence>